<protein>
    <recommendedName>
        <fullName evidence="3">Septation protein spoVG</fullName>
    </recommendedName>
</protein>
<evidence type="ECO:0000313" key="1">
    <source>
        <dbReference type="EMBL" id="OHB04865.1"/>
    </source>
</evidence>
<dbReference type="Pfam" id="PF04026">
    <property type="entry name" value="SpoVG"/>
    <property type="match status" value="1"/>
</dbReference>
<accession>A0A1G2U5U7</accession>
<dbReference type="InterPro" id="IPR036751">
    <property type="entry name" value="SpoVG_sf"/>
</dbReference>
<evidence type="ECO:0008006" key="3">
    <source>
        <dbReference type="Google" id="ProtNLM"/>
    </source>
</evidence>
<comment type="caution">
    <text evidence="1">The sequence shown here is derived from an EMBL/GenBank/DDBJ whole genome shotgun (WGS) entry which is preliminary data.</text>
</comment>
<dbReference type="EMBL" id="MHWF01000032">
    <property type="protein sequence ID" value="OHB04865.1"/>
    <property type="molecule type" value="Genomic_DNA"/>
</dbReference>
<dbReference type="Gene3D" id="3.30.1120.40">
    <property type="entry name" value="Stage V sporulation protein G"/>
    <property type="match status" value="1"/>
</dbReference>
<dbReference type="AlphaFoldDB" id="A0A1G2U5U7"/>
<dbReference type="SUPFAM" id="SSF160537">
    <property type="entry name" value="SpoVG-like"/>
    <property type="match status" value="1"/>
</dbReference>
<name>A0A1G2U5U7_9BACT</name>
<evidence type="ECO:0000313" key="2">
    <source>
        <dbReference type="Proteomes" id="UP000177722"/>
    </source>
</evidence>
<reference evidence="1 2" key="1">
    <citation type="journal article" date="2016" name="Nat. Commun.">
        <title>Thousands of microbial genomes shed light on interconnected biogeochemical processes in an aquifer system.</title>
        <authorList>
            <person name="Anantharaman K."/>
            <person name="Brown C.T."/>
            <person name="Hug L.A."/>
            <person name="Sharon I."/>
            <person name="Castelle C.J."/>
            <person name="Probst A.J."/>
            <person name="Thomas B.C."/>
            <person name="Singh A."/>
            <person name="Wilkins M.J."/>
            <person name="Karaoz U."/>
            <person name="Brodie E.L."/>
            <person name="Williams K.H."/>
            <person name="Hubbard S.S."/>
            <person name="Banfield J.F."/>
        </authorList>
    </citation>
    <scope>NUCLEOTIDE SEQUENCE [LARGE SCALE GENOMIC DNA]</scope>
</reference>
<sequence length="79" mass="8844">MEVARVYKIDNISSVKAFADVVIGQMLVKGVRVVKGKNGLFAGMPKSQGKDGKWYDTVKILDEELKQELQDRILEAYNA</sequence>
<organism evidence="1 2">
    <name type="scientific">Candidatus Zambryskibacteria bacterium RIFCSPLOWO2_01_FULL_45_43</name>
    <dbReference type="NCBI Taxonomy" id="1802762"/>
    <lineage>
        <taxon>Bacteria</taxon>
        <taxon>Candidatus Zambryskiibacteriota</taxon>
    </lineage>
</organism>
<dbReference type="InterPro" id="IPR007170">
    <property type="entry name" value="SpoVG"/>
</dbReference>
<proteinExistence type="predicted"/>
<gene>
    <name evidence="1" type="ORF">A3B16_01450</name>
</gene>
<dbReference type="GO" id="GO:0030435">
    <property type="term" value="P:sporulation resulting in formation of a cellular spore"/>
    <property type="evidence" value="ECO:0007669"/>
    <property type="project" value="InterPro"/>
</dbReference>
<dbReference type="Proteomes" id="UP000177722">
    <property type="component" value="Unassembled WGS sequence"/>
</dbReference>